<dbReference type="Gene3D" id="3.90.1570.30">
    <property type="match status" value="1"/>
</dbReference>
<evidence type="ECO:0000313" key="1">
    <source>
        <dbReference type="EMBL" id="MCB5198777.1"/>
    </source>
</evidence>
<sequence length="82" mass="8737">MTETAADTRANRIDPVLRDAGWGVVEGSHVARELTIEPERIMGGGQRGVTLSADYVLSSRCSASTPLRAWMTICSVTAGRSS</sequence>
<dbReference type="Proteomes" id="UP001138961">
    <property type="component" value="Unassembled WGS sequence"/>
</dbReference>
<name>A0ABS8BSQ5_9RHOB</name>
<dbReference type="EMBL" id="JAJATZ010000002">
    <property type="protein sequence ID" value="MCB5198777.1"/>
    <property type="molecule type" value="Genomic_DNA"/>
</dbReference>
<proteinExistence type="predicted"/>
<evidence type="ECO:0000313" key="2">
    <source>
        <dbReference type="Proteomes" id="UP001138961"/>
    </source>
</evidence>
<gene>
    <name evidence="1" type="ORF">LGQ03_05950</name>
</gene>
<organism evidence="1 2">
    <name type="scientific">Loktanella gaetbuli</name>
    <dbReference type="NCBI Taxonomy" id="2881335"/>
    <lineage>
        <taxon>Bacteria</taxon>
        <taxon>Pseudomonadati</taxon>
        <taxon>Pseudomonadota</taxon>
        <taxon>Alphaproteobacteria</taxon>
        <taxon>Rhodobacterales</taxon>
        <taxon>Roseobacteraceae</taxon>
        <taxon>Loktanella</taxon>
    </lineage>
</organism>
<reference evidence="1" key="1">
    <citation type="submission" date="2021-10" db="EMBL/GenBank/DDBJ databases">
        <title>Loktanella gaetbuli sp. nov., isolated from a tidal flat.</title>
        <authorList>
            <person name="Park S."/>
            <person name="Yoon J.-H."/>
        </authorList>
    </citation>
    <scope>NUCLEOTIDE SEQUENCE</scope>
    <source>
        <strain evidence="1">TSTF-M6</strain>
    </source>
</reference>
<comment type="caution">
    <text evidence="1">The sequence shown here is derived from an EMBL/GenBank/DDBJ whole genome shotgun (WGS) entry which is preliminary data.</text>
</comment>
<protein>
    <submittedName>
        <fullName evidence="1">Uncharacterized protein</fullName>
    </submittedName>
</protein>
<keyword evidence="2" id="KW-1185">Reference proteome</keyword>
<dbReference type="RefSeq" id="WP_226747653.1">
    <property type="nucleotide sequence ID" value="NZ_JAJATZ010000002.1"/>
</dbReference>
<accession>A0ABS8BSQ5</accession>